<keyword evidence="3" id="KW-1185">Reference proteome</keyword>
<evidence type="ECO:0000313" key="2">
    <source>
        <dbReference type="EMBL" id="MDI5833698.1"/>
    </source>
</evidence>
<reference evidence="2 3" key="1">
    <citation type="submission" date="2022-09" db="EMBL/GenBank/DDBJ databases">
        <title>The outer-membrane cytochrome OmcA is essential for infection of Shewanella oneidensis by a zebrafish-associated bacteriophage.</title>
        <authorList>
            <person name="Grenfell A.W."/>
            <person name="Intile P."/>
            <person name="Mcfarlane J."/>
            <person name="Leung D."/>
            <person name="Abdalla K."/>
            <person name="Wold M."/>
            <person name="Kees E."/>
            <person name="Gralnick J."/>
        </authorList>
    </citation>
    <scope>NUCLEOTIDE SEQUENCE [LARGE SCALE GENOMIC DNA]</scope>
    <source>
        <strain evidence="2 3">NF-5</strain>
    </source>
</reference>
<feature type="signal peptide" evidence="1">
    <location>
        <begin position="1"/>
        <end position="22"/>
    </location>
</feature>
<organism evidence="2 3">
    <name type="scientific">Shewanella xiamenensis</name>
    <dbReference type="NCBI Taxonomy" id="332186"/>
    <lineage>
        <taxon>Bacteria</taxon>
        <taxon>Pseudomonadati</taxon>
        <taxon>Pseudomonadota</taxon>
        <taxon>Gammaproteobacteria</taxon>
        <taxon>Alteromonadales</taxon>
        <taxon>Shewanellaceae</taxon>
        <taxon>Shewanella</taxon>
    </lineage>
</organism>
<dbReference type="NCBIfam" id="TIGR03765">
    <property type="entry name" value="ICE_PFL_4695"/>
    <property type="match status" value="1"/>
</dbReference>
<proteinExistence type="predicted"/>
<evidence type="ECO:0000256" key="1">
    <source>
        <dbReference type="SAM" id="SignalP"/>
    </source>
</evidence>
<comment type="caution">
    <text evidence="2">The sequence shown here is derived from an EMBL/GenBank/DDBJ whole genome shotgun (WGS) entry which is preliminary data.</text>
</comment>
<protein>
    <submittedName>
        <fullName evidence="2">Integrating conjugative element protein</fullName>
    </submittedName>
</protein>
<sequence length="135" mass="15125">MNKPIVAMLLITSIFFCEQVIAANPYAQMLPVETPQLSPGKINFTSTPPTTSATLPQPLFIVGDDPLSHKWLTHHQQRLKSLNAIGIIVNVKTEQGLNRFKQYDLTIYPVQGHDFAKLFSLNHYPVLINNGKISQ</sequence>
<dbReference type="InterPro" id="IPR021300">
    <property type="entry name" value="Integr_conj_element_PFL4695"/>
</dbReference>
<dbReference type="RefSeq" id="WP_282679977.1">
    <property type="nucleotide sequence ID" value="NZ_JAOTLW010000025.1"/>
</dbReference>
<feature type="chain" id="PRO_5047373673" evidence="1">
    <location>
        <begin position="23"/>
        <end position="135"/>
    </location>
</feature>
<gene>
    <name evidence="2" type="ORF">ODY93_19115</name>
</gene>
<keyword evidence="1" id="KW-0732">Signal</keyword>
<name>A0ABT6UGV4_9GAMM</name>
<dbReference type="EMBL" id="JAOTLW010000025">
    <property type="protein sequence ID" value="MDI5833698.1"/>
    <property type="molecule type" value="Genomic_DNA"/>
</dbReference>
<dbReference type="Proteomes" id="UP001159075">
    <property type="component" value="Unassembled WGS sequence"/>
</dbReference>
<dbReference type="Pfam" id="PF11072">
    <property type="entry name" value="DUF2859"/>
    <property type="match status" value="1"/>
</dbReference>
<accession>A0ABT6UGV4</accession>
<evidence type="ECO:0000313" key="3">
    <source>
        <dbReference type="Proteomes" id="UP001159075"/>
    </source>
</evidence>